<dbReference type="EMBL" id="FWFS01000005">
    <property type="protein sequence ID" value="SLN40649.1"/>
    <property type="molecule type" value="Genomic_DNA"/>
</dbReference>
<feature type="domain" description="N-acetyltransferase" evidence="1">
    <location>
        <begin position="1"/>
        <end position="134"/>
    </location>
</feature>
<dbReference type="PROSITE" id="PS51186">
    <property type="entry name" value="GNAT"/>
    <property type="match status" value="1"/>
</dbReference>
<evidence type="ECO:0000313" key="3">
    <source>
        <dbReference type="Proteomes" id="UP000193862"/>
    </source>
</evidence>
<dbReference type="CDD" id="cd04301">
    <property type="entry name" value="NAT_SF"/>
    <property type="match status" value="1"/>
</dbReference>
<name>A0A1Y5SH34_9RHOB</name>
<proteinExistence type="predicted"/>
<dbReference type="AlphaFoldDB" id="A0A1Y5SH34"/>
<evidence type="ECO:0000259" key="1">
    <source>
        <dbReference type="PROSITE" id="PS51186"/>
    </source>
</evidence>
<dbReference type="PANTHER" id="PTHR43233:SF1">
    <property type="entry name" value="FAMILY N-ACETYLTRANSFERASE, PUTATIVE (AFU_ORTHOLOGUE AFUA_6G03350)-RELATED"/>
    <property type="match status" value="1"/>
</dbReference>
<dbReference type="GO" id="GO:0016747">
    <property type="term" value="F:acyltransferase activity, transferring groups other than amino-acyl groups"/>
    <property type="evidence" value="ECO:0007669"/>
    <property type="project" value="InterPro"/>
</dbReference>
<dbReference type="OrthoDB" id="9775804at2"/>
<protein>
    <submittedName>
        <fullName evidence="2">Putative acetyltransferase</fullName>
    </submittedName>
</protein>
<dbReference type="RefSeq" id="WP_085836257.1">
    <property type="nucleotide sequence ID" value="NZ_FWFS01000005.1"/>
</dbReference>
<dbReference type="Pfam" id="PF13673">
    <property type="entry name" value="Acetyltransf_10"/>
    <property type="match status" value="1"/>
</dbReference>
<keyword evidence="3" id="KW-1185">Reference proteome</keyword>
<accession>A0A1Y5SH34</accession>
<dbReference type="Proteomes" id="UP000193862">
    <property type="component" value="Unassembled WGS sequence"/>
</dbReference>
<dbReference type="Gene3D" id="3.40.630.30">
    <property type="match status" value="1"/>
</dbReference>
<dbReference type="InterPro" id="IPR053144">
    <property type="entry name" value="Acetyltransferase_Butenolide"/>
</dbReference>
<dbReference type="InterPro" id="IPR000182">
    <property type="entry name" value="GNAT_dom"/>
</dbReference>
<evidence type="ECO:0000313" key="2">
    <source>
        <dbReference type="EMBL" id="SLN40649.1"/>
    </source>
</evidence>
<dbReference type="InterPro" id="IPR016181">
    <property type="entry name" value="Acyl_CoA_acyltransferase"/>
</dbReference>
<organism evidence="2 3">
    <name type="scientific">Aquimixticola soesokkakensis</name>
    <dbReference type="NCBI Taxonomy" id="1519096"/>
    <lineage>
        <taxon>Bacteria</taxon>
        <taxon>Pseudomonadati</taxon>
        <taxon>Pseudomonadota</taxon>
        <taxon>Alphaproteobacteria</taxon>
        <taxon>Rhodobacterales</taxon>
        <taxon>Paracoccaceae</taxon>
        <taxon>Aquimixticola</taxon>
    </lineage>
</organism>
<reference evidence="2 3" key="1">
    <citation type="submission" date="2017-03" db="EMBL/GenBank/DDBJ databases">
        <authorList>
            <person name="Afonso C.L."/>
            <person name="Miller P.J."/>
            <person name="Scott M.A."/>
            <person name="Spackman E."/>
            <person name="Goraichik I."/>
            <person name="Dimitrov K.M."/>
            <person name="Suarez D.L."/>
            <person name="Swayne D.E."/>
        </authorList>
    </citation>
    <scope>NUCLEOTIDE SEQUENCE [LARGE SCALE GENOMIC DNA]</scope>
    <source>
        <strain evidence="2 3">CECT 8620</strain>
    </source>
</reference>
<gene>
    <name evidence="2" type="ORF">AQS8620_01537</name>
</gene>
<keyword evidence="2" id="KW-0808">Transferase</keyword>
<sequence>MDITYQVEPSLSAEEFQTVLRSSGLAARRPADDLAKLAAMIDGAQIIVTARDGDKIVGVARSITDWAFCLYCSDLAVDESYQGHGIGKLLLKMTVRQAPDVDTHLLLSAPKAVTFYEHAGYTRHDAAFIFHKGV</sequence>
<dbReference type="PANTHER" id="PTHR43233">
    <property type="entry name" value="FAMILY N-ACETYLTRANSFERASE, PUTATIVE (AFU_ORTHOLOGUE AFUA_6G03350)-RELATED"/>
    <property type="match status" value="1"/>
</dbReference>
<dbReference type="SUPFAM" id="SSF55729">
    <property type="entry name" value="Acyl-CoA N-acyltransferases (Nat)"/>
    <property type="match status" value="1"/>
</dbReference>